<dbReference type="Pfam" id="PF08849">
    <property type="entry name" value="BrxA"/>
    <property type="match status" value="1"/>
</dbReference>
<dbReference type="RefSeq" id="WP_142188749.1">
    <property type="nucleotide sequence ID" value="NZ_VHIF01000001.1"/>
</dbReference>
<comment type="caution">
    <text evidence="1">The sequence shown here is derived from an EMBL/GenBank/DDBJ whole genome shotgun (WGS) entry which is preliminary data.</text>
</comment>
<evidence type="ECO:0000313" key="1">
    <source>
        <dbReference type="EMBL" id="TQO36587.1"/>
    </source>
</evidence>
<sequence>MGLTNIYRFSFTASSLRLNEMILVAQATLQDRTIDYTNELGNGKEATGKRMLKEYQKRISKLTTKQLQVLAHSDYNNQRHMAFLSVCKTYGFIRDFVVEILREKLLVFDYQISEGEYISFYRRKADLHPEMESLTEKSQNKIRQVVFTILAQAGIIDSVKNKTIQPQILDTQLIDVIVKDDSQWLKVFFMSDMDIKNTITNI</sequence>
<gene>
    <name evidence="1" type="ORF">GQ41_1165</name>
</gene>
<dbReference type="InterPro" id="IPR014948">
    <property type="entry name" value="BrxA"/>
</dbReference>
<dbReference type="InterPro" id="IPR023137">
    <property type="entry name" value="BrxA_sf"/>
</dbReference>
<name>A0ABY3A796_9FLAO</name>
<dbReference type="EMBL" id="VHIF01000001">
    <property type="protein sequence ID" value="TQO36587.1"/>
    <property type="molecule type" value="Genomic_DNA"/>
</dbReference>
<dbReference type="Proteomes" id="UP000315363">
    <property type="component" value="Unassembled WGS sequence"/>
</dbReference>
<organism evidence="1 2">
    <name type="scientific">Arenibacter algicola</name>
    <dbReference type="NCBI Taxonomy" id="616991"/>
    <lineage>
        <taxon>Bacteria</taxon>
        <taxon>Pseudomonadati</taxon>
        <taxon>Bacteroidota</taxon>
        <taxon>Flavobacteriia</taxon>
        <taxon>Flavobacteriales</taxon>
        <taxon>Flavobacteriaceae</taxon>
        <taxon>Arenibacter</taxon>
    </lineage>
</organism>
<dbReference type="Gene3D" id="1.10.3540.10">
    <property type="entry name" value="uncharacterized protein from magnetospirillum magneticum domain"/>
    <property type="match status" value="1"/>
</dbReference>
<accession>A0ABY3A796</accession>
<proteinExistence type="predicted"/>
<evidence type="ECO:0000313" key="2">
    <source>
        <dbReference type="Proteomes" id="UP000315363"/>
    </source>
</evidence>
<reference evidence="1 2" key="1">
    <citation type="submission" date="2019-06" db="EMBL/GenBank/DDBJ databases">
        <title>A large-scale integrated study on North Sea by COGITO (Coastal Microbe Genomic &amp; Taxonomic Observatory).</title>
        <authorList>
            <person name="Teeling H."/>
        </authorList>
    </citation>
    <scope>NUCLEOTIDE SEQUENCE [LARGE SCALE GENOMIC DNA]</scope>
    <source>
        <strain evidence="1 2">MAR_2009_79</strain>
    </source>
</reference>
<keyword evidence="2" id="KW-1185">Reference proteome</keyword>
<protein>
    <submittedName>
        <fullName evidence="1">Inner membrane protein DUF1819</fullName>
    </submittedName>
</protein>